<feature type="binding site" evidence="7">
    <location>
        <position position="134"/>
    </location>
    <ligand>
        <name>Zn(2+)</name>
        <dbReference type="ChEBI" id="CHEBI:29105"/>
    </ligand>
</feature>
<dbReference type="InterPro" id="IPR014758">
    <property type="entry name" value="Met-tRNA_synth"/>
</dbReference>
<evidence type="ECO:0000313" key="11">
    <source>
        <dbReference type="Proteomes" id="UP001319870"/>
    </source>
</evidence>
<evidence type="ECO:0000256" key="2">
    <source>
        <dbReference type="ARBA" id="ARBA00022598"/>
    </source>
</evidence>
<feature type="short sequence motif" description="'KMSKS' region" evidence="7">
    <location>
        <begin position="311"/>
        <end position="315"/>
    </location>
</feature>
<accession>A0ABS7ZEP9</accession>
<comment type="caution">
    <text evidence="7">Lacks conserved residue(s) required for the propagation of feature annotation.</text>
</comment>
<evidence type="ECO:0000256" key="4">
    <source>
        <dbReference type="ARBA" id="ARBA00022840"/>
    </source>
</evidence>
<protein>
    <recommendedName>
        <fullName evidence="7">Methionine--tRNA ligase</fullName>
        <ecNumber evidence="7">6.1.1.10</ecNumber>
    </recommendedName>
    <alternativeName>
        <fullName evidence="7">Methionyl-tRNA synthetase</fullName>
        <shortName evidence="7">MetRS</shortName>
    </alternativeName>
</protein>
<comment type="cofactor">
    <cofactor evidence="7">
        <name>Zn(2+)</name>
        <dbReference type="ChEBI" id="CHEBI:29105"/>
    </cofactor>
    <text evidence="7">Binds 1 zinc ion per subunit.</text>
</comment>
<dbReference type="Pfam" id="PF19303">
    <property type="entry name" value="Anticodon_3"/>
    <property type="match status" value="1"/>
</dbReference>
<dbReference type="Pfam" id="PF09334">
    <property type="entry name" value="tRNA-synt_1g"/>
    <property type="match status" value="1"/>
</dbReference>
<proteinExistence type="inferred from homology"/>
<keyword evidence="5 7" id="KW-0648">Protein biosynthesis</keyword>
<dbReference type="CDD" id="cd00814">
    <property type="entry name" value="MetRS_core"/>
    <property type="match status" value="1"/>
</dbReference>
<comment type="subcellular location">
    <subcellularLocation>
        <location evidence="7">Cytoplasm</location>
    </subcellularLocation>
</comment>
<keyword evidence="7" id="KW-0963">Cytoplasm</keyword>
<dbReference type="InterPro" id="IPR014729">
    <property type="entry name" value="Rossmann-like_a/b/a_fold"/>
</dbReference>
<comment type="catalytic activity">
    <reaction evidence="7">
        <text>tRNA(Met) + L-methionine + ATP = L-methionyl-tRNA(Met) + AMP + diphosphate</text>
        <dbReference type="Rhea" id="RHEA:13481"/>
        <dbReference type="Rhea" id="RHEA-COMP:9667"/>
        <dbReference type="Rhea" id="RHEA-COMP:9698"/>
        <dbReference type="ChEBI" id="CHEBI:30616"/>
        <dbReference type="ChEBI" id="CHEBI:33019"/>
        <dbReference type="ChEBI" id="CHEBI:57844"/>
        <dbReference type="ChEBI" id="CHEBI:78442"/>
        <dbReference type="ChEBI" id="CHEBI:78530"/>
        <dbReference type="ChEBI" id="CHEBI:456215"/>
        <dbReference type="EC" id="6.1.1.10"/>
    </reaction>
</comment>
<name>A0ABS7ZEP9_9MICO</name>
<dbReference type="NCBIfam" id="TIGR00398">
    <property type="entry name" value="metG"/>
    <property type="match status" value="1"/>
</dbReference>
<feature type="domain" description="Methionyl-tRNA synthetase anticodon-binding" evidence="9">
    <location>
        <begin position="386"/>
        <end position="539"/>
    </location>
</feature>
<evidence type="ECO:0000256" key="5">
    <source>
        <dbReference type="ARBA" id="ARBA00022917"/>
    </source>
</evidence>
<comment type="similarity">
    <text evidence="7">Belongs to the class-I aminoacyl-tRNA synthetase family. MetG type 2A subfamily.</text>
</comment>
<feature type="binding site" evidence="7">
    <location>
        <position position="159"/>
    </location>
    <ligand>
        <name>Zn(2+)</name>
        <dbReference type="ChEBI" id="CHEBI:29105"/>
    </ligand>
</feature>
<evidence type="ECO:0000259" key="9">
    <source>
        <dbReference type="Pfam" id="PF19303"/>
    </source>
</evidence>
<dbReference type="EC" id="6.1.1.10" evidence="7"/>
<dbReference type="InterPro" id="IPR009080">
    <property type="entry name" value="tRNAsynth_Ia_anticodon-bd"/>
</dbReference>
<dbReference type="InterPro" id="IPR041872">
    <property type="entry name" value="Anticodon_Met"/>
</dbReference>
<keyword evidence="6 7" id="KW-0030">Aminoacyl-tRNA synthetase</keyword>
<dbReference type="SUPFAM" id="SSF47323">
    <property type="entry name" value="Anticodon-binding domain of a subclass of class I aminoacyl-tRNA synthetases"/>
    <property type="match status" value="1"/>
</dbReference>
<comment type="function">
    <text evidence="1 7">Is required not only for elongation of protein synthesis but also for the initiation of all mRNA translation through initiator tRNA(fMet) aminoacylation.</text>
</comment>
<dbReference type="InterPro" id="IPR033911">
    <property type="entry name" value="MetRS_core"/>
</dbReference>
<reference evidence="10 11" key="1">
    <citation type="submission" date="2021-09" db="EMBL/GenBank/DDBJ databases">
        <title>Isoptericola luteus sp. nov., a novel bacterium isolated from Harbin, the capital city of Heilongjiang province.</title>
        <authorList>
            <person name="Li J."/>
        </authorList>
    </citation>
    <scope>NUCLEOTIDE SEQUENCE [LARGE SCALE GENOMIC DNA]</scope>
    <source>
        <strain evidence="10 11">NEAU-Y5</strain>
    </source>
</reference>
<dbReference type="GO" id="GO:0004825">
    <property type="term" value="F:methionine-tRNA ligase activity"/>
    <property type="evidence" value="ECO:0007669"/>
    <property type="project" value="UniProtKB-EC"/>
</dbReference>
<dbReference type="EMBL" id="JAIXCQ010000003">
    <property type="protein sequence ID" value="MCA5892932.1"/>
    <property type="molecule type" value="Genomic_DNA"/>
</dbReference>
<evidence type="ECO:0000256" key="6">
    <source>
        <dbReference type="ARBA" id="ARBA00023146"/>
    </source>
</evidence>
<keyword evidence="7" id="KW-0862">Zinc</keyword>
<dbReference type="SUPFAM" id="SSF52374">
    <property type="entry name" value="Nucleotidylyl transferase"/>
    <property type="match status" value="1"/>
</dbReference>
<dbReference type="Gene3D" id="1.10.730.10">
    <property type="entry name" value="Isoleucyl-tRNA Synthetase, Domain 1"/>
    <property type="match status" value="1"/>
</dbReference>
<dbReference type="CDD" id="cd07957">
    <property type="entry name" value="Anticodon_Ia_Met"/>
    <property type="match status" value="1"/>
</dbReference>
<feature type="short sequence motif" description="'HIGH' region" evidence="7">
    <location>
        <begin position="15"/>
        <end position="25"/>
    </location>
</feature>
<organism evidence="10 11">
    <name type="scientific">Isoptericola luteus</name>
    <dbReference type="NCBI Taxonomy" id="2879484"/>
    <lineage>
        <taxon>Bacteria</taxon>
        <taxon>Bacillati</taxon>
        <taxon>Actinomycetota</taxon>
        <taxon>Actinomycetes</taxon>
        <taxon>Micrococcales</taxon>
        <taxon>Promicromonosporaceae</taxon>
        <taxon>Isoptericola</taxon>
    </lineage>
</organism>
<dbReference type="InterPro" id="IPR015413">
    <property type="entry name" value="Methionyl/Leucyl_tRNA_Synth"/>
</dbReference>
<evidence type="ECO:0000256" key="3">
    <source>
        <dbReference type="ARBA" id="ARBA00022741"/>
    </source>
</evidence>
<evidence type="ECO:0000313" key="10">
    <source>
        <dbReference type="EMBL" id="MCA5892932.1"/>
    </source>
</evidence>
<evidence type="ECO:0000259" key="8">
    <source>
        <dbReference type="Pfam" id="PF09334"/>
    </source>
</evidence>
<dbReference type="Proteomes" id="UP001319870">
    <property type="component" value="Unassembled WGS sequence"/>
</dbReference>
<dbReference type="PRINTS" id="PR01041">
    <property type="entry name" value="TRNASYNTHMET"/>
</dbReference>
<comment type="subunit">
    <text evidence="7">Monomer.</text>
</comment>
<dbReference type="PANTHER" id="PTHR43326">
    <property type="entry name" value="METHIONYL-TRNA SYNTHETASE"/>
    <property type="match status" value="1"/>
</dbReference>
<evidence type="ECO:0000256" key="1">
    <source>
        <dbReference type="ARBA" id="ARBA00003314"/>
    </source>
</evidence>
<dbReference type="InterPro" id="IPR023457">
    <property type="entry name" value="Met-tRNA_synth_2"/>
</dbReference>
<dbReference type="PANTHER" id="PTHR43326:SF1">
    <property type="entry name" value="METHIONINE--TRNA LIGASE, MITOCHONDRIAL"/>
    <property type="match status" value="1"/>
</dbReference>
<dbReference type="Gene3D" id="2.170.220.10">
    <property type="match status" value="1"/>
</dbReference>
<dbReference type="HAMAP" id="MF_01228">
    <property type="entry name" value="Met_tRNA_synth_type2"/>
    <property type="match status" value="1"/>
</dbReference>
<feature type="binding site" evidence="7">
    <location>
        <position position="156"/>
    </location>
    <ligand>
        <name>Zn(2+)</name>
        <dbReference type="ChEBI" id="CHEBI:29105"/>
    </ligand>
</feature>
<sequence length="540" mass="59118">MPEPAQSFYLTTPIYYVNDAPHIGHAYTTVAADVITRWHRQRQEDVWFLTGTDEHGQKVLRTAEANGVTPQEWADRLVADSWEPVLKTIDARNDDFIRTTQDRHTQRAQRFLQGLYDDGEIYAGAYEGPYCVGCEEYKLPGDLLDGMGEHEGQKVCPIHGKPVEMLSEENYFFRMSAYADRLLALYEEHPEFVQPASARNEVIGFVKQGLQDLSISRSTFDWGIPIPWDSKHVLYVWFDALLNYATAIGYGSDDAADREKFERTWPADVHLIGKDILRFHAVIWPAMLMAAGLPLPKTVFAHGWLLVGGEKMSKSKLTGIAPSDIIDTFGSDAFRYYFLRTIAFGGDGSFSWEDMAARYHGELANGFGNLASRTAAMIGKYFGGSLPRAGELTSLETGLADVAARAVAEAEAAMDRLAIHDAIAAAWTLVDATNVYITETQPWKVAKQPGETDAEGHGVDGGRLATSLVTAAEALRSLAVLLHPVMPKATAALWESLGGEQALGTLDAQPMAGAGTFGVLPAGTVVTKGAVLFPRLPDDA</sequence>
<dbReference type="Gene3D" id="3.40.50.620">
    <property type="entry name" value="HUPs"/>
    <property type="match status" value="1"/>
</dbReference>
<feature type="domain" description="Methionyl/Leucyl tRNA synthetase" evidence="8">
    <location>
        <begin position="9"/>
        <end position="374"/>
    </location>
</feature>
<dbReference type="NCBIfam" id="NF008900">
    <property type="entry name" value="PRK12267.1"/>
    <property type="match status" value="1"/>
</dbReference>
<comment type="caution">
    <text evidence="10">The sequence shown here is derived from an EMBL/GenBank/DDBJ whole genome shotgun (WGS) entry which is preliminary data.</text>
</comment>
<evidence type="ECO:0000256" key="7">
    <source>
        <dbReference type="HAMAP-Rule" id="MF_01228"/>
    </source>
</evidence>
<gene>
    <name evidence="7 10" type="primary">metG</name>
    <name evidence="10" type="ORF">LEP48_06130</name>
</gene>
<dbReference type="RefSeq" id="WP_225564691.1">
    <property type="nucleotide sequence ID" value="NZ_JAIXCQ010000003.1"/>
</dbReference>
<keyword evidence="11" id="KW-1185">Reference proteome</keyword>
<keyword evidence="2 7" id="KW-0436">Ligase</keyword>
<feature type="binding site" evidence="7">
    <location>
        <position position="131"/>
    </location>
    <ligand>
        <name>Zn(2+)</name>
        <dbReference type="ChEBI" id="CHEBI:29105"/>
    </ligand>
</feature>
<keyword evidence="7" id="KW-0479">Metal-binding</keyword>
<keyword evidence="4 7" id="KW-0067">ATP-binding</keyword>
<keyword evidence="3 7" id="KW-0547">Nucleotide-binding</keyword>